<organism evidence="6 7">
    <name type="scientific">Ustilago bromivora</name>
    <dbReference type="NCBI Taxonomy" id="307758"/>
    <lineage>
        <taxon>Eukaryota</taxon>
        <taxon>Fungi</taxon>
        <taxon>Dikarya</taxon>
        <taxon>Basidiomycota</taxon>
        <taxon>Ustilaginomycotina</taxon>
        <taxon>Ustilaginomycetes</taxon>
        <taxon>Ustilaginales</taxon>
        <taxon>Ustilaginaceae</taxon>
        <taxon>Ustilago</taxon>
    </lineage>
</organism>
<feature type="region of interest" description="Disordered" evidence="5">
    <location>
        <begin position="832"/>
        <end position="910"/>
    </location>
</feature>
<dbReference type="Gene3D" id="3.80.10.10">
    <property type="entry name" value="Ribonuclease Inhibitor"/>
    <property type="match status" value="1"/>
</dbReference>
<feature type="compositionally biased region" description="Basic and acidic residues" evidence="5">
    <location>
        <begin position="679"/>
        <end position="688"/>
    </location>
</feature>
<protein>
    <submittedName>
        <fullName evidence="6">Uncharacterized protein</fullName>
    </submittedName>
</protein>
<feature type="region of interest" description="Disordered" evidence="5">
    <location>
        <begin position="525"/>
        <end position="635"/>
    </location>
</feature>
<keyword evidence="3" id="KW-0433">Leucine-rich repeat</keyword>
<feature type="compositionally biased region" description="Basic and acidic residues" evidence="5">
    <location>
        <begin position="587"/>
        <end position="609"/>
    </location>
</feature>
<dbReference type="AlphaFoldDB" id="A0A8H8TRS3"/>
<feature type="region of interest" description="Disordered" evidence="5">
    <location>
        <begin position="295"/>
        <end position="324"/>
    </location>
</feature>
<accession>A0A8H8TRS3</accession>
<dbReference type="SMART" id="SM00369">
    <property type="entry name" value="LRR_TYP"/>
    <property type="match status" value="3"/>
</dbReference>
<dbReference type="SUPFAM" id="SSF52058">
    <property type="entry name" value="L domain-like"/>
    <property type="match status" value="1"/>
</dbReference>
<dbReference type="PANTHER" id="PTHR15454:SF69">
    <property type="entry name" value="SERINE_THREONINE-PROTEIN KINASE 11-INTERACTING PROTEIN"/>
    <property type="match status" value="1"/>
</dbReference>
<feature type="compositionally biased region" description="Polar residues" evidence="5">
    <location>
        <begin position="704"/>
        <end position="716"/>
    </location>
</feature>
<evidence type="ECO:0000256" key="3">
    <source>
        <dbReference type="ARBA" id="ARBA00022614"/>
    </source>
</evidence>
<feature type="compositionally biased region" description="Basic and acidic residues" evidence="5">
    <location>
        <begin position="528"/>
        <end position="539"/>
    </location>
</feature>
<comment type="caution">
    <text evidence="6">The sequence shown here is derived from an EMBL/GenBank/DDBJ whole genome shotgun (WGS) entry which is preliminary data.</text>
</comment>
<dbReference type="InterPro" id="IPR001611">
    <property type="entry name" value="Leu-rich_rpt"/>
</dbReference>
<feature type="compositionally biased region" description="Low complexity" evidence="5">
    <location>
        <begin position="550"/>
        <end position="559"/>
    </location>
</feature>
<reference evidence="6" key="1">
    <citation type="submission" date="2018-08" db="EMBL/GenBank/DDBJ databases">
        <authorList>
            <person name="Guldener U."/>
        </authorList>
    </citation>
    <scope>NUCLEOTIDE SEQUENCE</scope>
    <source>
        <strain evidence="6">UB2</strain>
    </source>
</reference>
<comment type="subcellular location">
    <subcellularLocation>
        <location evidence="1">Cytoplasm</location>
    </subcellularLocation>
</comment>
<evidence type="ECO:0000256" key="2">
    <source>
        <dbReference type="ARBA" id="ARBA00022490"/>
    </source>
</evidence>
<dbReference type="InterPro" id="IPR003591">
    <property type="entry name" value="Leu-rich_rpt_typical-subtyp"/>
</dbReference>
<dbReference type="PANTHER" id="PTHR15454">
    <property type="entry name" value="NISCHARIN RELATED"/>
    <property type="match status" value="1"/>
</dbReference>
<feature type="compositionally biased region" description="Basic and acidic residues" evidence="5">
    <location>
        <begin position="851"/>
        <end position="869"/>
    </location>
</feature>
<evidence type="ECO:0000256" key="5">
    <source>
        <dbReference type="SAM" id="MobiDB-lite"/>
    </source>
</evidence>
<name>A0A8H8TRS3_9BASI</name>
<feature type="region of interest" description="Disordered" evidence="5">
    <location>
        <begin position="760"/>
        <end position="813"/>
    </location>
</feature>
<dbReference type="EMBL" id="ULHB01000060">
    <property type="protein sequence ID" value="SYW79882.1"/>
    <property type="molecule type" value="Genomic_DNA"/>
</dbReference>
<evidence type="ECO:0000256" key="4">
    <source>
        <dbReference type="ARBA" id="ARBA00022737"/>
    </source>
</evidence>
<evidence type="ECO:0000313" key="7">
    <source>
        <dbReference type="Proteomes" id="UP000658997"/>
    </source>
</evidence>
<evidence type="ECO:0000256" key="1">
    <source>
        <dbReference type="ARBA" id="ARBA00004496"/>
    </source>
</evidence>
<dbReference type="InterPro" id="IPR032675">
    <property type="entry name" value="LRR_dom_sf"/>
</dbReference>
<gene>
    <name evidence="6" type="ORF">UBRO2_03301</name>
</gene>
<dbReference type="Pfam" id="PF13855">
    <property type="entry name" value="LRR_8"/>
    <property type="match status" value="1"/>
</dbReference>
<evidence type="ECO:0000313" key="6">
    <source>
        <dbReference type="EMBL" id="SYW79882.1"/>
    </source>
</evidence>
<dbReference type="GO" id="GO:0005737">
    <property type="term" value="C:cytoplasm"/>
    <property type="evidence" value="ECO:0007669"/>
    <property type="project" value="UniProtKB-SubCell"/>
</dbReference>
<keyword evidence="7" id="KW-1185">Reference proteome</keyword>
<feature type="compositionally biased region" description="Low complexity" evidence="5">
    <location>
        <begin position="313"/>
        <end position="324"/>
    </location>
</feature>
<sequence>MDSIPGDQWITEYTRWLRVHEAQFGDVAASAAAVKRNASSKYIRNAPPPPSAAPSTSTLSSTFWNVVTLGTATNTPTTSGSTPTPRPMLLRQNPHNLYYLLIRFEALGLPIGSLDTPIPVAARPISYFSFVAASSTTNKDGDDTMSMSSMRSRISVVSSSLSSSLSWFSSSAKPDPSRDVKYIYSCFTKIPSLRLGPIPARKLIHDFEDCPGQRAVPLDVFKNLQVLQLDDVDPRTLIGWDRVSAGLRSLSCKKSGVEDVTDLLVDLVVVDHRRRKGEKVDLNKLRKVVGGEQDLSASGLADTDASNTDTEEPPSTTTGTTTQEGSALLVNQLPSLAWHFLRHLNLSSNNLTFIPSEPLSPLTALTHLDLSSNLFNAVPASLIHLSSLMSLNISDNLIDSVLGIYDTLPSIRVLNLAKNRLESLCGLERLYTLERIDLRSNAIYEAGEVGRLAPLPEVKEVWVKENPLVEEDVDWRVEVFCEFVKEARWVVLDGQEVGFWEKQRVFERVPGAEALMKGARSRVIDTSNKNDKSMRRGAEEEAQLAKDAATTTTTNSVVVVKKHRAPAKDGGRGRSELFSPPSQTSEEGSRSDSKTRTELAKRRNHRIVELDTSIATRQAKEAKPSSNPMDNGKLTWSHRAGASVAQLASGDSRSVSGACPKEVFAVHSGVSLAIPPDCESTKKHERGNPIDPSTLATKSAARPTLTSDLFPTSNPTFPAEPGATLKANDVEEEAANVRQRIARPGTGSSAALARRSRVTTSLYDPDLTPQPPRTSSTLGGLREEHVSTTPHPSTKEDVGGVEGLSSGKPDELRKRIEALKSEVGDDWLRILARGGGADGGNRDSIALSTSVREEQRGEAERKGEPEERVTQGVRGKKSKKKLRDGTPWLDRDQAGTGAGGSGRRREARIT</sequence>
<feature type="region of interest" description="Disordered" evidence="5">
    <location>
        <begin position="677"/>
        <end position="718"/>
    </location>
</feature>
<keyword evidence="4" id="KW-0677">Repeat</keyword>
<feature type="compositionally biased region" description="Basic and acidic residues" evidence="5">
    <location>
        <begin position="566"/>
        <end position="575"/>
    </location>
</feature>
<dbReference type="Proteomes" id="UP000658997">
    <property type="component" value="Unassembled WGS sequence"/>
</dbReference>
<proteinExistence type="predicted"/>
<keyword evidence="2" id="KW-0963">Cytoplasm</keyword>
<dbReference type="PROSITE" id="PS51450">
    <property type="entry name" value="LRR"/>
    <property type="match status" value="2"/>
</dbReference>